<evidence type="ECO:0000256" key="2">
    <source>
        <dbReference type="ARBA" id="ARBA00022448"/>
    </source>
</evidence>
<accession>A4XER1</accession>
<dbReference type="GO" id="GO:0006826">
    <property type="term" value="P:iron ion transport"/>
    <property type="evidence" value="ECO:0007669"/>
    <property type="project" value="UniProtKB-KW"/>
</dbReference>
<evidence type="ECO:0000256" key="3">
    <source>
        <dbReference type="ARBA" id="ARBA00022452"/>
    </source>
</evidence>
<evidence type="ECO:0000256" key="4">
    <source>
        <dbReference type="ARBA" id="ARBA00022496"/>
    </source>
</evidence>
<keyword evidence="5 11" id="KW-0812">Transmembrane</keyword>
<dbReference type="PROSITE" id="PS52016">
    <property type="entry name" value="TONB_DEPENDENT_REC_3"/>
    <property type="match status" value="1"/>
</dbReference>
<evidence type="ECO:0000256" key="1">
    <source>
        <dbReference type="ARBA" id="ARBA00004571"/>
    </source>
</evidence>
<feature type="domain" description="TonB-dependent receptor plug" evidence="15">
    <location>
        <begin position="48"/>
        <end position="152"/>
    </location>
</feature>
<protein>
    <submittedName>
        <fullName evidence="16">TonB-dependent receptor, plug</fullName>
    </submittedName>
</protein>
<feature type="signal peptide" evidence="13">
    <location>
        <begin position="1"/>
        <end position="24"/>
    </location>
</feature>
<evidence type="ECO:0000259" key="14">
    <source>
        <dbReference type="Pfam" id="PF00593"/>
    </source>
</evidence>
<evidence type="ECO:0000256" key="9">
    <source>
        <dbReference type="ARBA" id="ARBA00023136"/>
    </source>
</evidence>
<dbReference type="KEGG" id="nar:Saro_3562"/>
<dbReference type="InterPro" id="IPR039426">
    <property type="entry name" value="TonB-dep_rcpt-like"/>
</dbReference>
<reference evidence="16 17" key="1">
    <citation type="submission" date="2007-04" db="EMBL/GenBank/DDBJ databases">
        <title>Complete sequence of plasmid pNL2 of Novosphingobium aromaticivorans DSM 12444.</title>
        <authorList>
            <consortium name="US DOE Joint Genome Institute"/>
            <person name="Copeland A."/>
            <person name="Lucas S."/>
            <person name="Lapidus A."/>
            <person name="Barry K."/>
            <person name="Detter J.C."/>
            <person name="Glavina del Rio T."/>
            <person name="Hammon N."/>
            <person name="Israni S."/>
            <person name="Dalin E."/>
            <person name="Tice H."/>
            <person name="Pitluck S."/>
            <person name="Chertkov O."/>
            <person name="Han C."/>
            <person name="Thomson S."/>
            <person name="Schmutz J."/>
            <person name="Larimer F."/>
            <person name="Land M."/>
            <person name="Kyrpides N."/>
            <person name="Ivanova N."/>
            <person name="Fredrickson J."/>
            <person name="Romine M.F."/>
            <person name="Richardson P."/>
        </authorList>
    </citation>
    <scope>NUCLEOTIDE SEQUENCE [LARGE SCALE GENOMIC DNA]</scope>
    <source>
        <strain evidence="17">ATCC 700278 / DSM 12444 / CCUG 56034 / CIP 105152 / NBRC 16084 / F199</strain>
        <plasmid evidence="16 17">pNL2</plasmid>
    </source>
</reference>
<geneLocation type="plasmid" evidence="16 17">
    <name>pNL2</name>
</geneLocation>
<proteinExistence type="inferred from homology"/>
<evidence type="ECO:0000256" key="12">
    <source>
        <dbReference type="RuleBase" id="RU003357"/>
    </source>
</evidence>
<keyword evidence="13" id="KW-0732">Signal</keyword>
<dbReference type="Pfam" id="PF00593">
    <property type="entry name" value="TonB_dep_Rec_b-barrel"/>
    <property type="match status" value="1"/>
</dbReference>
<sequence length="747" mass="80914">MMNTRKIAFACIASTIALAHPAFAQDAADQPNDGDIIVTANRTSSLLSKTPIAMTAVAGDDLIQSGITNPTQLEETVPNLSIVRGNGLQITIRGVTSTDGTEKGDPSAAFMVNGVYLARPQAQEVSFFDIERIEVLRGPQGTLYGRNSTAGVVNILTVQPKFEFGARADVSYGNYDALNGTVAINLPASESIAFRVAANIDRRDSYLIDGNSADGIGIGRFKDNKAVRLSALFKPTPDLSLLLVGDYSWQKGSPTNGVETSTFFSDITSGGRPTFERPTYLDPSARAGRTLLATQAQYAFRDSTDRGVMGQLDYTMGNVTLTYVGSYRESDRKEFSNVGTLPISADFYGSYWQTSQEVRLAYGGDGPLQAQVGGYYFKEKSGIAFFINNLLGANTRFGFPQDPTIAENKSVFGQATYEIAQDVKLTGGVRYSHDLKSRVGATVLDSYSSVVDSSNIGEFLDRTTFQVNDAKRNFSKVTWRAGIDYDSPLGLIYASVSTGYKAGGFNDGCEVGKGDNCALAAGDLYYQPEELTAYEAGFKFRISPEFRLNATVFHYDYKGLQLSQVSNACGGPCQVTSNAAKAKVDGVELDATIQPVDNFTVRLALNYLDARYGQFTPSYEDEDAEGGFSYVNFAGRALNRSPKWSWVAGVNYVVPVGEGRIVLDAQTAARSKYELTDLANYAYFYQPGFSKTDASITYNAPQDRFYLAAFVENLENNLVLTGATTGTLGSVTFSDPRTFGVRAGVKF</sequence>
<feature type="domain" description="TonB-dependent receptor-like beta-barrel" evidence="14">
    <location>
        <begin position="249"/>
        <end position="714"/>
    </location>
</feature>
<comment type="subcellular location">
    <subcellularLocation>
        <location evidence="1 11">Cell outer membrane</location>
        <topology evidence="1 11">Multi-pass membrane protein</topology>
    </subcellularLocation>
</comment>
<dbReference type="PANTHER" id="PTHR32552:SF81">
    <property type="entry name" value="TONB-DEPENDENT OUTER MEMBRANE RECEPTOR"/>
    <property type="match status" value="1"/>
</dbReference>
<feature type="chain" id="PRO_5002675541" evidence="13">
    <location>
        <begin position="25"/>
        <end position="747"/>
    </location>
</feature>
<evidence type="ECO:0000256" key="6">
    <source>
        <dbReference type="ARBA" id="ARBA00023004"/>
    </source>
</evidence>
<dbReference type="GO" id="GO:0009279">
    <property type="term" value="C:cell outer membrane"/>
    <property type="evidence" value="ECO:0007669"/>
    <property type="project" value="UniProtKB-SubCell"/>
</dbReference>
<evidence type="ECO:0000256" key="11">
    <source>
        <dbReference type="PROSITE-ProRule" id="PRU01360"/>
    </source>
</evidence>
<evidence type="ECO:0000256" key="10">
    <source>
        <dbReference type="ARBA" id="ARBA00023237"/>
    </source>
</evidence>
<keyword evidence="9 11" id="KW-0472">Membrane</keyword>
<keyword evidence="8 12" id="KW-0798">TonB box</keyword>
<dbReference type="InterPro" id="IPR036942">
    <property type="entry name" value="Beta-barrel_TonB_sf"/>
</dbReference>
<dbReference type="InterPro" id="IPR012910">
    <property type="entry name" value="Plug_dom"/>
</dbReference>
<evidence type="ECO:0000256" key="8">
    <source>
        <dbReference type="ARBA" id="ARBA00023077"/>
    </source>
</evidence>
<keyword evidence="2 11" id="KW-0813">Transport</keyword>
<evidence type="ECO:0000256" key="13">
    <source>
        <dbReference type="SAM" id="SignalP"/>
    </source>
</evidence>
<keyword evidence="16" id="KW-0614">Plasmid</keyword>
<evidence type="ECO:0000256" key="5">
    <source>
        <dbReference type="ARBA" id="ARBA00022692"/>
    </source>
</evidence>
<keyword evidence="4" id="KW-0410">Iron transport</keyword>
<comment type="similarity">
    <text evidence="11 12">Belongs to the TonB-dependent receptor family.</text>
</comment>
<dbReference type="Pfam" id="PF07715">
    <property type="entry name" value="Plug"/>
    <property type="match status" value="1"/>
</dbReference>
<keyword evidence="17" id="KW-1185">Reference proteome</keyword>
<dbReference type="Proteomes" id="UP000009134">
    <property type="component" value="Plasmid pNL2"/>
</dbReference>
<keyword evidence="16" id="KW-0675">Receptor</keyword>
<dbReference type="eggNOG" id="COG4771">
    <property type="taxonomic scope" value="Bacteria"/>
</dbReference>
<dbReference type="EMBL" id="CP000677">
    <property type="protein sequence ID" value="ABP64422.1"/>
    <property type="molecule type" value="Genomic_DNA"/>
</dbReference>
<dbReference type="CDD" id="cd01347">
    <property type="entry name" value="ligand_gated_channel"/>
    <property type="match status" value="1"/>
</dbReference>
<evidence type="ECO:0000259" key="15">
    <source>
        <dbReference type="Pfam" id="PF07715"/>
    </source>
</evidence>
<dbReference type="SUPFAM" id="SSF56935">
    <property type="entry name" value="Porins"/>
    <property type="match status" value="1"/>
</dbReference>
<keyword evidence="6" id="KW-0408">Iron</keyword>
<gene>
    <name evidence="16" type="ordered locus">Saro_3562</name>
</gene>
<keyword evidence="10 11" id="KW-0998">Cell outer membrane</keyword>
<organism evidence="16 17">
    <name type="scientific">Novosphingobium aromaticivorans (strain ATCC 700278 / DSM 12444 / CCUG 56034 / CIP 105152 / NBRC 16084 / F199)</name>
    <dbReference type="NCBI Taxonomy" id="279238"/>
    <lineage>
        <taxon>Bacteria</taxon>
        <taxon>Pseudomonadati</taxon>
        <taxon>Pseudomonadota</taxon>
        <taxon>Alphaproteobacteria</taxon>
        <taxon>Sphingomonadales</taxon>
        <taxon>Sphingomonadaceae</taxon>
        <taxon>Novosphingobium</taxon>
    </lineage>
</organism>
<keyword evidence="3 11" id="KW-1134">Transmembrane beta strand</keyword>
<dbReference type="PANTHER" id="PTHR32552">
    <property type="entry name" value="FERRICHROME IRON RECEPTOR-RELATED"/>
    <property type="match status" value="1"/>
</dbReference>
<evidence type="ECO:0000256" key="7">
    <source>
        <dbReference type="ARBA" id="ARBA00023065"/>
    </source>
</evidence>
<dbReference type="InterPro" id="IPR000531">
    <property type="entry name" value="Beta-barrel_TonB"/>
</dbReference>
<dbReference type="HOGENOM" id="CLU_008287_15_0_5"/>
<evidence type="ECO:0000313" key="16">
    <source>
        <dbReference type="EMBL" id="ABP64422.1"/>
    </source>
</evidence>
<dbReference type="AlphaFoldDB" id="A4XER1"/>
<dbReference type="Gene3D" id="2.40.170.20">
    <property type="entry name" value="TonB-dependent receptor, beta-barrel domain"/>
    <property type="match status" value="1"/>
</dbReference>
<evidence type="ECO:0000313" key="17">
    <source>
        <dbReference type="Proteomes" id="UP000009134"/>
    </source>
</evidence>
<keyword evidence="7" id="KW-0406">Ion transport</keyword>
<name>A4XER1_NOVAD</name>